<dbReference type="EMBL" id="CAKLBY020000377">
    <property type="protein sequence ID" value="CAK7946844.1"/>
    <property type="molecule type" value="Genomic_DNA"/>
</dbReference>
<organism evidence="2 3">
    <name type="scientific">Peronospora matthiolae</name>
    <dbReference type="NCBI Taxonomy" id="2874970"/>
    <lineage>
        <taxon>Eukaryota</taxon>
        <taxon>Sar</taxon>
        <taxon>Stramenopiles</taxon>
        <taxon>Oomycota</taxon>
        <taxon>Peronosporomycetes</taxon>
        <taxon>Peronosporales</taxon>
        <taxon>Peronosporaceae</taxon>
        <taxon>Peronospora</taxon>
    </lineage>
</organism>
<sequence length="54" mass="6090">MQALVMKTLTFTEYELGISYSPDTEDGSVSTAMESKPPAERGMDDSLRRSIWFI</sequence>
<evidence type="ECO:0000256" key="1">
    <source>
        <dbReference type="SAM" id="MobiDB-lite"/>
    </source>
</evidence>
<evidence type="ECO:0000313" key="2">
    <source>
        <dbReference type="EMBL" id="CAK7946844.1"/>
    </source>
</evidence>
<protein>
    <submittedName>
        <fullName evidence="2">Uncharacterized protein</fullName>
    </submittedName>
</protein>
<reference evidence="2" key="1">
    <citation type="submission" date="2024-01" db="EMBL/GenBank/DDBJ databases">
        <authorList>
            <person name="Webb A."/>
        </authorList>
    </citation>
    <scope>NUCLEOTIDE SEQUENCE</scope>
    <source>
        <strain evidence="2">Pm1</strain>
    </source>
</reference>
<comment type="caution">
    <text evidence="2">The sequence shown here is derived from an EMBL/GenBank/DDBJ whole genome shotgun (WGS) entry which is preliminary data.</text>
</comment>
<proteinExistence type="predicted"/>
<evidence type="ECO:0000313" key="3">
    <source>
        <dbReference type="Proteomes" id="UP001162060"/>
    </source>
</evidence>
<dbReference type="Proteomes" id="UP001162060">
    <property type="component" value="Unassembled WGS sequence"/>
</dbReference>
<accession>A0AAV1VKL9</accession>
<feature type="region of interest" description="Disordered" evidence="1">
    <location>
        <begin position="24"/>
        <end position="43"/>
    </location>
</feature>
<gene>
    <name evidence="2" type="ORF">PM001_LOCUS31994</name>
</gene>
<name>A0AAV1VKL9_9STRA</name>
<dbReference type="AlphaFoldDB" id="A0AAV1VKL9"/>